<dbReference type="EMBL" id="QRDW01000002">
    <property type="protein sequence ID" value="RED52536.1"/>
    <property type="molecule type" value="Genomic_DNA"/>
</dbReference>
<dbReference type="RefSeq" id="WP_115936063.1">
    <property type="nucleotide sequence ID" value="NZ_QRDW01000002.1"/>
</dbReference>
<sequence length="217" mass="24009">MERSNAEVMRVATQFEAMRRTVSVDPDNADMTRQKGREEFYNSFMGRYGLPGSAKDPAITDLPGLAEAYDLSSMSVREVIALAGDLMKAGMGQGLETSLLGFDFSNLPFAEDPIFHQSPLFFINSTLGLPGRRDRSYDWIMEYEAQLKHLTEEGGDARAIDATRNVLGQLRKLQAERNMYAAMGLDGGDDEDVGQDGFYNQGLLSPALTMLAAEMDR</sequence>
<accession>A0A3D9HUH5</accession>
<comment type="caution">
    <text evidence="1">The sequence shown here is derived from an EMBL/GenBank/DDBJ whole genome shotgun (WGS) entry which is preliminary data.</text>
</comment>
<proteinExistence type="predicted"/>
<evidence type="ECO:0000313" key="1">
    <source>
        <dbReference type="EMBL" id="RED52536.1"/>
    </source>
</evidence>
<dbReference type="Proteomes" id="UP000256845">
    <property type="component" value="Unassembled WGS sequence"/>
</dbReference>
<protein>
    <submittedName>
        <fullName evidence="1">Uncharacterized protein</fullName>
    </submittedName>
</protein>
<gene>
    <name evidence="1" type="ORF">DFP90_102559</name>
</gene>
<dbReference type="AlphaFoldDB" id="A0A3D9HUH5"/>
<reference evidence="1 2" key="1">
    <citation type="submission" date="2018-07" db="EMBL/GenBank/DDBJ databases">
        <title>Genomic Encyclopedia of Type Strains, Phase III (KMG-III): the genomes of soil and plant-associated and newly described type strains.</title>
        <authorList>
            <person name="Whitman W."/>
        </authorList>
    </citation>
    <scope>NUCLEOTIDE SEQUENCE [LARGE SCALE GENOMIC DNA]</scope>
    <source>
        <strain evidence="1 2">CECT 8488</strain>
    </source>
</reference>
<evidence type="ECO:0000313" key="2">
    <source>
        <dbReference type="Proteomes" id="UP000256845"/>
    </source>
</evidence>
<keyword evidence="2" id="KW-1185">Reference proteome</keyword>
<name>A0A3D9HUH5_9PROT</name>
<organism evidence="1 2">
    <name type="scientific">Aestuariispira insulae</name>
    <dbReference type="NCBI Taxonomy" id="1461337"/>
    <lineage>
        <taxon>Bacteria</taxon>
        <taxon>Pseudomonadati</taxon>
        <taxon>Pseudomonadota</taxon>
        <taxon>Alphaproteobacteria</taxon>
        <taxon>Rhodospirillales</taxon>
        <taxon>Kiloniellaceae</taxon>
        <taxon>Aestuariispira</taxon>
    </lineage>
</organism>